<dbReference type="Proteomes" id="UP000297452">
    <property type="component" value="Unassembled WGS sequence"/>
</dbReference>
<gene>
    <name evidence="1" type="ORF">BOTNAR_0003g00860</name>
</gene>
<proteinExistence type="predicted"/>
<evidence type="ECO:0000313" key="1">
    <source>
        <dbReference type="EMBL" id="TGO70192.1"/>
    </source>
</evidence>
<dbReference type="AlphaFoldDB" id="A0A4Z1JFT4"/>
<reference evidence="1 2" key="1">
    <citation type="submission" date="2017-12" db="EMBL/GenBank/DDBJ databases">
        <title>Comparative genomics of Botrytis spp.</title>
        <authorList>
            <person name="Valero-Jimenez C.A."/>
            <person name="Tapia P."/>
            <person name="Veloso J."/>
            <person name="Silva-Moreno E."/>
            <person name="Staats M."/>
            <person name="Valdes J.H."/>
            <person name="Van Kan J.A.L."/>
        </authorList>
    </citation>
    <scope>NUCLEOTIDE SEQUENCE [LARGE SCALE GENOMIC DNA]</scope>
    <source>
        <strain evidence="1 2">MUCL2120</strain>
    </source>
</reference>
<evidence type="ECO:0000313" key="2">
    <source>
        <dbReference type="Proteomes" id="UP000297452"/>
    </source>
</evidence>
<comment type="caution">
    <text evidence="1">The sequence shown here is derived from an EMBL/GenBank/DDBJ whole genome shotgun (WGS) entry which is preliminary data.</text>
</comment>
<protein>
    <submittedName>
        <fullName evidence="1">Uncharacterized protein</fullName>
    </submittedName>
</protein>
<keyword evidence="2" id="KW-1185">Reference proteome</keyword>
<name>A0A4Z1JFT4_9HELO</name>
<dbReference type="EMBL" id="PQXJ01000003">
    <property type="protein sequence ID" value="TGO70192.1"/>
    <property type="molecule type" value="Genomic_DNA"/>
</dbReference>
<organism evidence="1 2">
    <name type="scientific">Botryotinia narcissicola</name>
    <dbReference type="NCBI Taxonomy" id="278944"/>
    <lineage>
        <taxon>Eukaryota</taxon>
        <taxon>Fungi</taxon>
        <taxon>Dikarya</taxon>
        <taxon>Ascomycota</taxon>
        <taxon>Pezizomycotina</taxon>
        <taxon>Leotiomycetes</taxon>
        <taxon>Helotiales</taxon>
        <taxon>Sclerotiniaceae</taxon>
        <taxon>Botryotinia</taxon>
    </lineage>
</organism>
<accession>A0A4Z1JFT4</accession>
<sequence>MSKSGKLNGKALLIQALLVNHNGIHRHKLSESTRAGHDTRLRDSDAHTKSLKLALHSKWQSSTTHFSDIRRYCVAFPVEEHMGMT</sequence>